<dbReference type="PANTHER" id="PTHR36474:SF1">
    <property type="entry name" value="PROTEIN LIAT1"/>
    <property type="match status" value="1"/>
</dbReference>
<dbReference type="PANTHER" id="PTHR36474">
    <property type="entry name" value="PROTEIN LIAT1"/>
    <property type="match status" value="1"/>
</dbReference>
<accession>G1TEX0</accession>
<keyword evidence="3" id="KW-1185">Reference proteome</keyword>
<feature type="region of interest" description="Disordered" evidence="1">
    <location>
        <begin position="217"/>
        <end position="272"/>
    </location>
</feature>
<feature type="compositionally biased region" description="Low complexity" evidence="1">
    <location>
        <begin position="161"/>
        <end position="172"/>
    </location>
</feature>
<dbReference type="InterPro" id="IPR038794">
    <property type="entry name" value="LIAT1"/>
</dbReference>
<reference evidence="2 3" key="1">
    <citation type="journal article" date="2011" name="Nature">
        <title>A high-resolution map of human evolutionary constraint using 29 mammals.</title>
        <authorList>
            <person name="Lindblad-Toh K."/>
            <person name="Garber M."/>
            <person name="Zuk O."/>
            <person name="Lin M.F."/>
            <person name="Parker B.J."/>
            <person name="Washietl S."/>
            <person name="Kheradpour P."/>
            <person name="Ernst J."/>
            <person name="Jordan G."/>
            <person name="Mauceli E."/>
            <person name="Ward L.D."/>
            <person name="Lowe C.B."/>
            <person name="Holloway A.K."/>
            <person name="Clamp M."/>
            <person name="Gnerre S."/>
            <person name="Alfoldi J."/>
            <person name="Beal K."/>
            <person name="Chang J."/>
            <person name="Clawson H."/>
            <person name="Cuff J."/>
            <person name="Di Palma F."/>
            <person name="Fitzgerald S."/>
            <person name="Flicek P."/>
            <person name="Guttman M."/>
            <person name="Hubisz M.J."/>
            <person name="Jaffe D.B."/>
            <person name="Jungreis I."/>
            <person name="Kent W.J."/>
            <person name="Kostka D."/>
            <person name="Lara M."/>
            <person name="Martins A.L."/>
            <person name="Massingham T."/>
            <person name="Moltke I."/>
            <person name="Raney B.J."/>
            <person name="Rasmussen M.D."/>
            <person name="Robinson J."/>
            <person name="Stark A."/>
            <person name="Vilella A.J."/>
            <person name="Wen J."/>
            <person name="Xie X."/>
            <person name="Zody M.C."/>
            <person name="Baldwin J."/>
            <person name="Bloom T."/>
            <person name="Chin C.W."/>
            <person name="Heiman D."/>
            <person name="Nicol R."/>
            <person name="Nusbaum C."/>
            <person name="Young S."/>
            <person name="Wilkinson J."/>
            <person name="Worley K.C."/>
            <person name="Kovar C.L."/>
            <person name="Muzny D.M."/>
            <person name="Gibbs R.A."/>
            <person name="Cree A."/>
            <person name="Dihn H.H."/>
            <person name="Fowler G."/>
            <person name="Jhangiani S."/>
            <person name="Joshi V."/>
            <person name="Lee S."/>
            <person name="Lewis L.R."/>
            <person name="Nazareth L.V."/>
            <person name="Okwuonu G."/>
            <person name="Santibanez J."/>
            <person name="Warren W.C."/>
            <person name="Mardis E.R."/>
            <person name="Weinstock G.M."/>
            <person name="Wilson R.K."/>
            <person name="Delehaunty K."/>
            <person name="Dooling D."/>
            <person name="Fronik C."/>
            <person name="Fulton L."/>
            <person name="Fulton B."/>
            <person name="Graves T."/>
            <person name="Minx P."/>
            <person name="Sodergren E."/>
            <person name="Birney E."/>
            <person name="Margulies E.H."/>
            <person name="Herrero J."/>
            <person name="Green E.D."/>
            <person name="Haussler D."/>
            <person name="Siepel A."/>
            <person name="Goldman N."/>
            <person name="Pollard K.S."/>
            <person name="Pedersen J.S."/>
            <person name="Lander E.S."/>
            <person name="Kellis M."/>
        </authorList>
    </citation>
    <scope>NUCLEOTIDE SEQUENCE [LARGE SCALE GENOMIC DNA]</scope>
    <source>
        <strain evidence="2 3">Thorbecke inbred</strain>
    </source>
</reference>
<dbReference type="InParanoid" id="G1TEX0"/>
<sequence>MRTPEPAGRGSFPTTHAPGGRLPWRRVALARLPAPGSAGSAPPRLRSLSHGRMDGHSAARAGGFSEVGEDEEDEEEREGSSAGLQGARLPPIVGGASDAAKQKVKKKKKKKKTKGSGKRDDKQQSRTLKTRPPASSGDIVSPSQEQDPRLEPRADAEESRPSPSYSSSGSLPHFTGPINESLRWVGVLADPEAEKERIRLYKVNRRKRYRGLALKAVHPDPCVQEPPDSLPYLPDKDCSPSGRPAGSSRGDRPDLSLEGPLATRLLATSPPD</sequence>
<dbReference type="Proteomes" id="UP000001811">
    <property type="component" value="Chromosome 19"/>
</dbReference>
<dbReference type="STRING" id="9986.ENSOCUP00000015458"/>
<dbReference type="FunCoup" id="G1TEX0">
    <property type="interactions" value="1"/>
</dbReference>
<feature type="compositionally biased region" description="Low complexity" evidence="1">
    <location>
        <begin position="30"/>
        <end position="45"/>
    </location>
</feature>
<evidence type="ECO:0000313" key="3">
    <source>
        <dbReference type="Proteomes" id="UP000001811"/>
    </source>
</evidence>
<reference evidence="2" key="3">
    <citation type="submission" date="2025-09" db="UniProtKB">
        <authorList>
            <consortium name="Ensembl"/>
        </authorList>
    </citation>
    <scope>IDENTIFICATION</scope>
    <source>
        <strain evidence="2">Thorbecke</strain>
    </source>
</reference>
<feature type="compositionally biased region" description="Basic residues" evidence="1">
    <location>
        <begin position="102"/>
        <end position="116"/>
    </location>
</feature>
<dbReference type="eggNOG" id="ENOG502SC86">
    <property type="taxonomic scope" value="Eukaryota"/>
</dbReference>
<dbReference type="EMBL" id="AAGW02049782">
    <property type="status" value="NOT_ANNOTATED_CDS"/>
    <property type="molecule type" value="Genomic_DNA"/>
</dbReference>
<protein>
    <submittedName>
        <fullName evidence="2">Uncharacterized protein</fullName>
    </submittedName>
</protein>
<dbReference type="AlphaFoldDB" id="G1TEX0"/>
<feature type="region of interest" description="Disordered" evidence="1">
    <location>
        <begin position="1"/>
        <end position="179"/>
    </location>
</feature>
<feature type="compositionally biased region" description="Low complexity" evidence="1">
    <location>
        <begin position="239"/>
        <end position="248"/>
    </location>
</feature>
<dbReference type="HOGENOM" id="CLU_083042_0_0_1"/>
<evidence type="ECO:0000313" key="2">
    <source>
        <dbReference type="Ensembl" id="ENSOCUP00000015458.3"/>
    </source>
</evidence>
<dbReference type="PaxDb" id="9986-ENSOCUP00000015458"/>
<dbReference type="Bgee" id="ENSOCUG00000025842">
    <property type="expression patterns" value="Expressed in testis and 14 other cell types or tissues"/>
</dbReference>
<name>G1TEX0_RABIT</name>
<evidence type="ECO:0000256" key="1">
    <source>
        <dbReference type="SAM" id="MobiDB-lite"/>
    </source>
</evidence>
<organism evidence="2 3">
    <name type="scientific">Oryctolagus cuniculus</name>
    <name type="common">Rabbit</name>
    <dbReference type="NCBI Taxonomy" id="9986"/>
    <lineage>
        <taxon>Eukaryota</taxon>
        <taxon>Metazoa</taxon>
        <taxon>Chordata</taxon>
        <taxon>Craniata</taxon>
        <taxon>Vertebrata</taxon>
        <taxon>Euteleostomi</taxon>
        <taxon>Mammalia</taxon>
        <taxon>Eutheria</taxon>
        <taxon>Euarchontoglires</taxon>
        <taxon>Glires</taxon>
        <taxon>Lagomorpha</taxon>
        <taxon>Leporidae</taxon>
        <taxon>Oryctolagus</taxon>
    </lineage>
</organism>
<dbReference type="Ensembl" id="ENSOCUT00000030878.3">
    <property type="protein sequence ID" value="ENSOCUP00000015458.3"/>
    <property type="gene ID" value="ENSOCUG00000025842.3"/>
</dbReference>
<reference evidence="2" key="2">
    <citation type="submission" date="2025-08" db="UniProtKB">
        <authorList>
            <consortium name="Ensembl"/>
        </authorList>
    </citation>
    <scope>IDENTIFICATION</scope>
    <source>
        <strain evidence="2">Thorbecke</strain>
    </source>
</reference>
<dbReference type="GeneTree" id="ENSGT00440000038370"/>
<gene>
    <name evidence="2" type="primary">LIAT1</name>
</gene>
<proteinExistence type="predicted"/>
<feature type="compositionally biased region" description="Basic and acidic residues" evidence="1">
    <location>
        <begin position="146"/>
        <end position="160"/>
    </location>
</feature>
<feature type="compositionally biased region" description="Acidic residues" evidence="1">
    <location>
        <begin position="67"/>
        <end position="77"/>
    </location>
</feature>